<evidence type="ECO:0000259" key="6">
    <source>
        <dbReference type="Pfam" id="PF06305"/>
    </source>
</evidence>
<keyword evidence="3 5" id="KW-1133">Transmembrane helix</keyword>
<feature type="transmembrane region" description="Helical" evidence="5">
    <location>
        <begin position="9"/>
        <end position="30"/>
    </location>
</feature>
<organism evidence="7 8">
    <name type="scientific">Moorena producens (strain JHB)</name>
    <dbReference type="NCBI Taxonomy" id="1454205"/>
    <lineage>
        <taxon>Bacteria</taxon>
        <taxon>Bacillati</taxon>
        <taxon>Cyanobacteriota</taxon>
        <taxon>Cyanophyceae</taxon>
        <taxon>Coleofasciculales</taxon>
        <taxon>Coleofasciculaceae</taxon>
        <taxon>Moorena</taxon>
    </lineage>
</organism>
<evidence type="ECO:0000256" key="3">
    <source>
        <dbReference type="ARBA" id="ARBA00022989"/>
    </source>
</evidence>
<feature type="domain" description="Lipopolysaccharide assembly protein A" evidence="6">
    <location>
        <begin position="31"/>
        <end position="77"/>
    </location>
</feature>
<keyword evidence="2 5" id="KW-0812">Transmembrane</keyword>
<dbReference type="InterPro" id="IPR010445">
    <property type="entry name" value="LapA_dom"/>
</dbReference>
<keyword evidence="1" id="KW-1003">Cell membrane</keyword>
<evidence type="ECO:0000313" key="8">
    <source>
        <dbReference type="Proteomes" id="UP000176944"/>
    </source>
</evidence>
<dbReference type="GO" id="GO:0005886">
    <property type="term" value="C:plasma membrane"/>
    <property type="evidence" value="ECO:0007669"/>
    <property type="project" value="InterPro"/>
</dbReference>
<evidence type="ECO:0000313" key="7">
    <source>
        <dbReference type="EMBL" id="AOY83119.1"/>
    </source>
</evidence>
<sequence length="96" mass="10438">MNYSLIRILGLLLTSLIVAIWIGAIAIFSIQNITEVSVKFLVFESIDLPIGVVLAVSVGIGLLGGAIAPLVWQLLGQSLKFLDSEDDLYDDLDYDE</sequence>
<dbReference type="Pfam" id="PF06305">
    <property type="entry name" value="LapA_dom"/>
    <property type="match status" value="1"/>
</dbReference>
<gene>
    <name evidence="7" type="ORF">BJP36_27555</name>
</gene>
<dbReference type="Proteomes" id="UP000176944">
    <property type="component" value="Chromosome"/>
</dbReference>
<evidence type="ECO:0000256" key="4">
    <source>
        <dbReference type="ARBA" id="ARBA00023136"/>
    </source>
</evidence>
<dbReference type="AlphaFoldDB" id="A0A1D9G642"/>
<dbReference type="EMBL" id="CP017708">
    <property type="protein sequence ID" value="AOY83119.1"/>
    <property type="molecule type" value="Genomic_DNA"/>
</dbReference>
<accession>A0A1D9G642</accession>
<keyword evidence="4 5" id="KW-0472">Membrane</keyword>
<name>A0A1D9G642_MOOP1</name>
<feature type="transmembrane region" description="Helical" evidence="5">
    <location>
        <begin position="50"/>
        <end position="72"/>
    </location>
</feature>
<proteinExistence type="predicted"/>
<evidence type="ECO:0000256" key="2">
    <source>
        <dbReference type="ARBA" id="ARBA00022692"/>
    </source>
</evidence>
<evidence type="ECO:0000256" key="5">
    <source>
        <dbReference type="SAM" id="Phobius"/>
    </source>
</evidence>
<reference evidence="8" key="1">
    <citation type="submission" date="2016-10" db="EMBL/GenBank/DDBJ databases">
        <title>Comparative genomics uncovers the prolific and rare metabolic potential of the cyanobacterial genus Moorea.</title>
        <authorList>
            <person name="Leao T."/>
            <person name="Castelao G."/>
            <person name="Korobeynikov A."/>
            <person name="Monroe E.A."/>
            <person name="Podell S."/>
            <person name="Glukhov E."/>
            <person name="Allen E."/>
            <person name="Gerwick W.H."/>
            <person name="Gerwick L."/>
        </authorList>
    </citation>
    <scope>NUCLEOTIDE SEQUENCE [LARGE SCALE GENOMIC DNA]</scope>
    <source>
        <strain evidence="8">JHB</strain>
    </source>
</reference>
<evidence type="ECO:0000256" key="1">
    <source>
        <dbReference type="ARBA" id="ARBA00022475"/>
    </source>
</evidence>
<protein>
    <submittedName>
        <fullName evidence="7">Lipopolysaccharide assembly protein LapA domain-containing protein</fullName>
    </submittedName>
</protein>